<proteinExistence type="predicted"/>
<dbReference type="EMBL" id="AUZY01011512">
    <property type="protein sequence ID" value="EQD34387.1"/>
    <property type="molecule type" value="Genomic_DNA"/>
</dbReference>
<dbReference type="AlphaFoldDB" id="T0YRC6"/>
<accession>T0YRC6</accession>
<protein>
    <submittedName>
        <fullName evidence="2">F0F1 ATP synthase subunit A</fullName>
    </submittedName>
</protein>
<sequence>MTASGSARIGEYVIEHLTYLSNKPQTSLINFTVINYDTVFFSVLLAVLFAGSFYWVARRMAAGGTGAPRGFQSFVELLVEWVDGQVK</sequence>
<keyword evidence="1" id="KW-0812">Transmembrane</keyword>
<reference evidence="2" key="2">
    <citation type="journal article" date="2014" name="ISME J.">
        <title>Microbial stratification in low pH oxic and suboxic macroscopic growths along an acid mine drainage.</title>
        <authorList>
            <person name="Mendez-Garcia C."/>
            <person name="Mesa V."/>
            <person name="Sprenger R.R."/>
            <person name="Richter M."/>
            <person name="Diez M.S."/>
            <person name="Solano J."/>
            <person name="Bargiela R."/>
            <person name="Golyshina O.V."/>
            <person name="Manteca A."/>
            <person name="Ramos J.L."/>
            <person name="Gallego J.R."/>
            <person name="Llorente I."/>
            <person name="Martins Dos Santos V.A."/>
            <person name="Jensen O.N."/>
            <person name="Pelaez A.I."/>
            <person name="Sanchez J."/>
            <person name="Ferrer M."/>
        </authorList>
    </citation>
    <scope>NUCLEOTIDE SEQUENCE</scope>
</reference>
<feature type="non-terminal residue" evidence="2">
    <location>
        <position position="87"/>
    </location>
</feature>
<comment type="caution">
    <text evidence="2">The sequence shown here is derived from an EMBL/GenBank/DDBJ whole genome shotgun (WGS) entry which is preliminary data.</text>
</comment>
<evidence type="ECO:0000313" key="2">
    <source>
        <dbReference type="EMBL" id="EQD34387.1"/>
    </source>
</evidence>
<keyword evidence="1" id="KW-1133">Transmembrane helix</keyword>
<keyword evidence="1" id="KW-0472">Membrane</keyword>
<evidence type="ECO:0000256" key="1">
    <source>
        <dbReference type="SAM" id="Phobius"/>
    </source>
</evidence>
<name>T0YRC6_9ZZZZ</name>
<reference evidence="2" key="1">
    <citation type="submission" date="2013-08" db="EMBL/GenBank/DDBJ databases">
        <authorList>
            <person name="Mendez C."/>
            <person name="Richter M."/>
            <person name="Ferrer M."/>
            <person name="Sanchez J."/>
        </authorList>
    </citation>
    <scope>NUCLEOTIDE SEQUENCE</scope>
</reference>
<gene>
    <name evidence="2" type="ORF">B1B_17231</name>
</gene>
<organism evidence="2">
    <name type="scientific">mine drainage metagenome</name>
    <dbReference type="NCBI Taxonomy" id="410659"/>
    <lineage>
        <taxon>unclassified sequences</taxon>
        <taxon>metagenomes</taxon>
        <taxon>ecological metagenomes</taxon>
    </lineage>
</organism>
<feature type="transmembrane region" description="Helical" evidence="1">
    <location>
        <begin position="39"/>
        <end position="57"/>
    </location>
</feature>